<dbReference type="GO" id="GO:0003677">
    <property type="term" value="F:DNA binding"/>
    <property type="evidence" value="ECO:0007669"/>
    <property type="project" value="UniProtKB-KW"/>
</dbReference>
<evidence type="ECO:0000313" key="3">
    <source>
        <dbReference type="EMBL" id="QDP41220.1"/>
    </source>
</evidence>
<accession>A0A516KIJ5</accession>
<dbReference type="InterPro" id="IPR036388">
    <property type="entry name" value="WH-like_DNA-bd_sf"/>
</dbReference>
<keyword evidence="1" id="KW-0238">DNA-binding</keyword>
<dbReference type="InterPro" id="IPR000835">
    <property type="entry name" value="HTH_MarR-typ"/>
</dbReference>
<dbReference type="Proteomes" id="UP000315215">
    <property type="component" value="Chromosome"/>
</dbReference>
<dbReference type="GO" id="GO:0003700">
    <property type="term" value="F:DNA-binding transcription factor activity"/>
    <property type="evidence" value="ECO:0007669"/>
    <property type="project" value="InterPro"/>
</dbReference>
<feature type="domain" description="HTH marR-type" evidence="2">
    <location>
        <begin position="26"/>
        <end position="159"/>
    </location>
</feature>
<dbReference type="Gene3D" id="1.10.10.10">
    <property type="entry name" value="Winged helix-like DNA-binding domain superfamily/Winged helix DNA-binding domain"/>
    <property type="match status" value="1"/>
</dbReference>
<dbReference type="SUPFAM" id="SSF46785">
    <property type="entry name" value="Winged helix' DNA-binding domain"/>
    <property type="match status" value="1"/>
</dbReference>
<keyword evidence="4" id="KW-1185">Reference proteome</keyword>
<dbReference type="GO" id="GO:0006950">
    <property type="term" value="P:response to stress"/>
    <property type="evidence" value="ECO:0007669"/>
    <property type="project" value="TreeGrafter"/>
</dbReference>
<organism evidence="3 4">
    <name type="scientific">Radiobacillus deserti</name>
    <dbReference type="NCBI Taxonomy" id="2594883"/>
    <lineage>
        <taxon>Bacteria</taxon>
        <taxon>Bacillati</taxon>
        <taxon>Bacillota</taxon>
        <taxon>Bacilli</taxon>
        <taxon>Bacillales</taxon>
        <taxon>Bacillaceae</taxon>
        <taxon>Radiobacillus</taxon>
    </lineage>
</organism>
<name>A0A516KIJ5_9BACI</name>
<dbReference type="AlphaFoldDB" id="A0A516KIJ5"/>
<gene>
    <name evidence="3" type="ORF">FN924_14130</name>
</gene>
<dbReference type="PROSITE" id="PS50995">
    <property type="entry name" value="HTH_MARR_2"/>
    <property type="match status" value="1"/>
</dbReference>
<evidence type="ECO:0000259" key="2">
    <source>
        <dbReference type="PROSITE" id="PS50995"/>
    </source>
</evidence>
<dbReference type="PANTHER" id="PTHR33164">
    <property type="entry name" value="TRANSCRIPTIONAL REGULATOR, MARR FAMILY"/>
    <property type="match status" value="1"/>
</dbReference>
<sequence length="177" mass="20679">MTIFSYNIRNGTYVVFGGCNMNHGEVHQILNLFRGAYKVIEHDWQTAAQEEGITIAEQHIIWILHLEKELSTTRIAELGLWKLTTVMQVVKRMQAKGLVHINKNPADKRITYLSLSEKGENIWKKSQKHELSFVNFMEHYEKEGHSLAPLLEFLTHINQTFHGKEFTDWVEETSKRN</sequence>
<dbReference type="EMBL" id="CP041666">
    <property type="protein sequence ID" value="QDP41220.1"/>
    <property type="molecule type" value="Genomic_DNA"/>
</dbReference>
<dbReference type="InterPro" id="IPR039422">
    <property type="entry name" value="MarR/SlyA-like"/>
</dbReference>
<dbReference type="InterPro" id="IPR036390">
    <property type="entry name" value="WH_DNA-bd_sf"/>
</dbReference>
<dbReference type="KEGG" id="aqt:FN924_14130"/>
<evidence type="ECO:0000313" key="4">
    <source>
        <dbReference type="Proteomes" id="UP000315215"/>
    </source>
</evidence>
<dbReference type="PANTHER" id="PTHR33164:SF43">
    <property type="entry name" value="HTH-TYPE TRANSCRIPTIONAL REPRESSOR YETL"/>
    <property type="match status" value="1"/>
</dbReference>
<dbReference type="SMART" id="SM00347">
    <property type="entry name" value="HTH_MARR"/>
    <property type="match status" value="1"/>
</dbReference>
<evidence type="ECO:0000256" key="1">
    <source>
        <dbReference type="ARBA" id="ARBA00023125"/>
    </source>
</evidence>
<protein>
    <submittedName>
        <fullName evidence="3">MarR family transcriptional regulator</fullName>
    </submittedName>
</protein>
<dbReference type="Pfam" id="PF01047">
    <property type="entry name" value="MarR"/>
    <property type="match status" value="1"/>
</dbReference>
<proteinExistence type="predicted"/>
<reference evidence="3 4" key="1">
    <citation type="submission" date="2019-07" db="EMBL/GenBank/DDBJ databases">
        <authorList>
            <person name="Li J."/>
        </authorList>
    </citation>
    <scope>NUCLEOTIDE SEQUENCE [LARGE SCALE GENOMIC DNA]</scope>
    <source>
        <strain evidence="3 4">TKL69</strain>
    </source>
</reference>